<dbReference type="InterPro" id="IPR002048">
    <property type="entry name" value="EF_hand_dom"/>
</dbReference>
<name>A0A6A4L5X5_9ERIC</name>
<evidence type="ECO:0000256" key="1">
    <source>
        <dbReference type="ARBA" id="ARBA00022837"/>
    </source>
</evidence>
<dbReference type="EMBL" id="QEFC01002320">
    <property type="protein sequence ID" value="KAE9452985.1"/>
    <property type="molecule type" value="Genomic_DNA"/>
</dbReference>
<reference evidence="3 4" key="1">
    <citation type="journal article" date="2019" name="Genome Biol. Evol.">
        <title>The Rhododendron genome and chromosomal organization provide insight into shared whole-genome duplications across the heath family (Ericaceae).</title>
        <authorList>
            <person name="Soza V.L."/>
            <person name="Lindsley D."/>
            <person name="Waalkes A."/>
            <person name="Ramage E."/>
            <person name="Patwardhan R.P."/>
            <person name="Burton J.N."/>
            <person name="Adey A."/>
            <person name="Kumar A."/>
            <person name="Qiu R."/>
            <person name="Shendure J."/>
            <person name="Hall B."/>
        </authorList>
    </citation>
    <scope>NUCLEOTIDE SEQUENCE [LARGE SCALE GENOMIC DNA]</scope>
    <source>
        <strain evidence="3">RSF 1966-606</strain>
    </source>
</reference>
<dbReference type="CDD" id="cd00051">
    <property type="entry name" value="EFh"/>
    <property type="match status" value="1"/>
</dbReference>
<dbReference type="Gene3D" id="1.10.238.10">
    <property type="entry name" value="EF-hand"/>
    <property type="match status" value="1"/>
</dbReference>
<dbReference type="Pfam" id="PF13202">
    <property type="entry name" value="EF-hand_5"/>
    <property type="match status" value="2"/>
</dbReference>
<sequence>MLSITLYDLVQWQRKRETEGIFEAAKAHYASLSGSEKQEQRNSFADIDSDGDGLVSRHEYSDYITESKYEPDVFDVADRNGDGMLNFDEFITLDFIQNWRGYTSGRPFCGGCDEFIPGMYFTCSICFDNGNDLFCVCPKCFEDESYAHEHIAFMDNYALLEAKRKQGIASCSKRHKLDESIVVQEVFGGVGMGELILSITRTADVLGLISDIVAFDISEIEAPQEGPASIACPKYTDFPHVVERKEFLKIQSAILIPVEKFEQVRWHVLAAILSDEIRELIGAHFP</sequence>
<keyword evidence="1" id="KW-0106">Calcium</keyword>
<organism evidence="3 4">
    <name type="scientific">Rhododendron williamsianum</name>
    <dbReference type="NCBI Taxonomy" id="262921"/>
    <lineage>
        <taxon>Eukaryota</taxon>
        <taxon>Viridiplantae</taxon>
        <taxon>Streptophyta</taxon>
        <taxon>Embryophyta</taxon>
        <taxon>Tracheophyta</taxon>
        <taxon>Spermatophyta</taxon>
        <taxon>Magnoliopsida</taxon>
        <taxon>eudicotyledons</taxon>
        <taxon>Gunneridae</taxon>
        <taxon>Pentapetalae</taxon>
        <taxon>asterids</taxon>
        <taxon>Ericales</taxon>
        <taxon>Ericaceae</taxon>
        <taxon>Ericoideae</taxon>
        <taxon>Rhodoreae</taxon>
        <taxon>Rhododendron</taxon>
    </lineage>
</organism>
<dbReference type="InterPro" id="IPR011992">
    <property type="entry name" value="EF-hand-dom_pair"/>
</dbReference>
<evidence type="ECO:0000259" key="2">
    <source>
        <dbReference type="PROSITE" id="PS50222"/>
    </source>
</evidence>
<protein>
    <recommendedName>
        <fullName evidence="2">EF-hand domain-containing protein</fullName>
    </recommendedName>
</protein>
<gene>
    <name evidence="3" type="ORF">C3L33_15114</name>
</gene>
<proteinExistence type="predicted"/>
<evidence type="ECO:0000313" key="3">
    <source>
        <dbReference type="EMBL" id="KAE9452985.1"/>
    </source>
</evidence>
<feature type="non-terminal residue" evidence="3">
    <location>
        <position position="286"/>
    </location>
</feature>
<dbReference type="InterPro" id="IPR018247">
    <property type="entry name" value="EF_Hand_1_Ca_BS"/>
</dbReference>
<dbReference type="Proteomes" id="UP000428333">
    <property type="component" value="Linkage Group LG09"/>
</dbReference>
<accession>A0A6A4L5X5</accession>
<dbReference type="GO" id="GO:0005509">
    <property type="term" value="F:calcium ion binding"/>
    <property type="evidence" value="ECO:0007669"/>
    <property type="project" value="InterPro"/>
</dbReference>
<dbReference type="OrthoDB" id="8785703at2759"/>
<dbReference type="PROSITE" id="PS50222">
    <property type="entry name" value="EF_HAND_2"/>
    <property type="match status" value="2"/>
</dbReference>
<feature type="domain" description="EF-hand" evidence="2">
    <location>
        <begin position="72"/>
        <end position="100"/>
    </location>
</feature>
<keyword evidence="4" id="KW-1185">Reference proteome</keyword>
<feature type="domain" description="EF-hand" evidence="2">
    <location>
        <begin position="35"/>
        <end position="70"/>
    </location>
</feature>
<dbReference type="PROSITE" id="PS00018">
    <property type="entry name" value="EF_HAND_1"/>
    <property type="match status" value="2"/>
</dbReference>
<evidence type="ECO:0000313" key="4">
    <source>
        <dbReference type="Proteomes" id="UP000428333"/>
    </source>
</evidence>
<dbReference type="SUPFAM" id="SSF47473">
    <property type="entry name" value="EF-hand"/>
    <property type="match status" value="1"/>
</dbReference>
<feature type="non-terminal residue" evidence="3">
    <location>
        <position position="1"/>
    </location>
</feature>
<dbReference type="AlphaFoldDB" id="A0A6A4L5X5"/>
<comment type="caution">
    <text evidence="3">The sequence shown here is derived from an EMBL/GenBank/DDBJ whole genome shotgun (WGS) entry which is preliminary data.</text>
</comment>